<feature type="compositionally biased region" description="Basic and acidic residues" evidence="1">
    <location>
        <begin position="7"/>
        <end position="20"/>
    </location>
</feature>
<evidence type="ECO:0000256" key="1">
    <source>
        <dbReference type="SAM" id="MobiDB-lite"/>
    </source>
</evidence>
<proteinExistence type="predicted"/>
<organism evidence="2 3">
    <name type="scientific">Aspergillus calidoustus</name>
    <dbReference type="NCBI Taxonomy" id="454130"/>
    <lineage>
        <taxon>Eukaryota</taxon>
        <taxon>Fungi</taxon>
        <taxon>Dikarya</taxon>
        <taxon>Ascomycota</taxon>
        <taxon>Pezizomycotina</taxon>
        <taxon>Eurotiomycetes</taxon>
        <taxon>Eurotiomycetidae</taxon>
        <taxon>Eurotiales</taxon>
        <taxon>Aspergillaceae</taxon>
        <taxon>Aspergillus</taxon>
        <taxon>Aspergillus subgen. Nidulantes</taxon>
    </lineage>
</organism>
<gene>
    <name evidence="2" type="ORF">ASPCAL03674</name>
</gene>
<name>A0A0U5C4A6_ASPCI</name>
<dbReference type="OrthoDB" id="4510456at2759"/>
<evidence type="ECO:0000313" key="3">
    <source>
        <dbReference type="Proteomes" id="UP000054771"/>
    </source>
</evidence>
<keyword evidence="3" id="KW-1185">Reference proteome</keyword>
<feature type="region of interest" description="Disordered" evidence="1">
    <location>
        <begin position="1"/>
        <end position="29"/>
    </location>
</feature>
<reference evidence="3" key="1">
    <citation type="journal article" date="2016" name="Genome Announc.">
        <title>Draft genome sequences of fungus Aspergillus calidoustus.</title>
        <authorList>
            <person name="Horn F."/>
            <person name="Linde J."/>
            <person name="Mattern D.J."/>
            <person name="Walther G."/>
            <person name="Guthke R."/>
            <person name="Scherlach K."/>
            <person name="Martin K."/>
            <person name="Brakhage A.A."/>
            <person name="Petzke L."/>
            <person name="Valiante V."/>
        </authorList>
    </citation>
    <scope>NUCLEOTIDE SEQUENCE [LARGE SCALE GENOMIC DNA]</scope>
    <source>
        <strain evidence="3">SF006504</strain>
    </source>
</reference>
<dbReference type="AlphaFoldDB" id="A0A0U5C4A6"/>
<protein>
    <submittedName>
        <fullName evidence="2">Uncharacterized protein</fullName>
    </submittedName>
</protein>
<accession>A0A0U5C4A6</accession>
<dbReference type="EMBL" id="CDMC01000003">
    <property type="protein sequence ID" value="CEL02505.1"/>
    <property type="molecule type" value="Genomic_DNA"/>
</dbReference>
<sequence>MASSPERQSDAQHRPLHPPDRANGSPISERIIAPDNIAHQLERPVESTPAAEMELSHYLHYEDNACFFAPSWLDHRRGARIQGAGSS</sequence>
<dbReference type="Proteomes" id="UP000054771">
    <property type="component" value="Unassembled WGS sequence"/>
</dbReference>
<evidence type="ECO:0000313" key="2">
    <source>
        <dbReference type="EMBL" id="CEL02505.1"/>
    </source>
</evidence>